<dbReference type="Proteomes" id="UP001196873">
    <property type="component" value="Unassembled WGS sequence"/>
</dbReference>
<reference evidence="2" key="1">
    <citation type="submission" date="2021-07" db="EMBL/GenBank/DDBJ databases">
        <title>Genomic diversity and antimicrobial resistance of Prevotella spp. isolated from chronic lung disease airways.</title>
        <authorList>
            <person name="Webb K.A."/>
            <person name="Olagoke O.S."/>
            <person name="Baird T."/>
            <person name="Neill J."/>
            <person name="Pham A."/>
            <person name="Wells T.J."/>
            <person name="Ramsay K.A."/>
            <person name="Bell S.C."/>
            <person name="Sarovich D.S."/>
            <person name="Price E.P."/>
        </authorList>
    </citation>
    <scope>NUCLEOTIDE SEQUENCE</scope>
    <source>
        <strain evidence="2">SCHI0047.S.3</strain>
    </source>
</reference>
<gene>
    <name evidence="2" type="ORF">KZY68_04730</name>
</gene>
<protein>
    <submittedName>
        <fullName evidence="2">Uncharacterized protein</fullName>
    </submittedName>
</protein>
<dbReference type="AlphaFoldDB" id="A0AAW4NKX2"/>
<accession>A0AAW4NKX2</accession>
<organism evidence="2 3">
    <name type="scientific">Segatella salivae</name>
    <dbReference type="NCBI Taxonomy" id="228604"/>
    <lineage>
        <taxon>Bacteria</taxon>
        <taxon>Pseudomonadati</taxon>
        <taxon>Bacteroidota</taxon>
        <taxon>Bacteroidia</taxon>
        <taxon>Bacteroidales</taxon>
        <taxon>Prevotellaceae</taxon>
        <taxon>Segatella</taxon>
    </lineage>
</organism>
<sequence length="246" mass="28592">MNLKSCFFILTFVLSLCTLACSSTDTQFQEISKQEFDEAFKQYQTYNLVADTMAVDSATRTQIVNKIKQHYHQWKALIDVFQVGKVHKTGEYMAIVVGVTGELFIHLFNKNAQLIPVDSVLNDRLPMEYHAYSKDSLWAGEDWWEDAGELPLKILVRKHEAGKLKTIRVIKDSTRCFPHAWEAKSIEELRRFIFWGADNTLYLMCYRYEKPNKQHSQSTSKDSPRPYAYLKIKINENTNASASYHE</sequence>
<feature type="chain" id="PRO_5043811866" evidence="1">
    <location>
        <begin position="21"/>
        <end position="246"/>
    </location>
</feature>
<evidence type="ECO:0000313" key="3">
    <source>
        <dbReference type="Proteomes" id="UP001196873"/>
    </source>
</evidence>
<name>A0AAW4NKX2_9BACT</name>
<dbReference type="EMBL" id="JAHXRF010000006">
    <property type="protein sequence ID" value="MBW4865330.1"/>
    <property type="molecule type" value="Genomic_DNA"/>
</dbReference>
<evidence type="ECO:0000256" key="1">
    <source>
        <dbReference type="SAM" id="SignalP"/>
    </source>
</evidence>
<proteinExistence type="predicted"/>
<keyword evidence="1" id="KW-0732">Signal</keyword>
<feature type="signal peptide" evidence="1">
    <location>
        <begin position="1"/>
        <end position="20"/>
    </location>
</feature>
<comment type="caution">
    <text evidence="2">The sequence shown here is derived from an EMBL/GenBank/DDBJ whole genome shotgun (WGS) entry which is preliminary data.</text>
</comment>
<dbReference type="RefSeq" id="WP_219425553.1">
    <property type="nucleotide sequence ID" value="NZ_JAHXQY010000006.1"/>
</dbReference>
<evidence type="ECO:0000313" key="2">
    <source>
        <dbReference type="EMBL" id="MBW4865330.1"/>
    </source>
</evidence>